<dbReference type="AlphaFoldDB" id="A0A9Q8ZDU8"/>
<keyword evidence="5" id="KW-1185">Reference proteome</keyword>
<proteinExistence type="predicted"/>
<dbReference type="InterPro" id="IPR036864">
    <property type="entry name" value="Zn2-C6_fun-type_DNA-bd_sf"/>
</dbReference>
<dbReference type="Gene3D" id="4.10.240.10">
    <property type="entry name" value="Zn(2)-C6 fungal-type DNA-binding domain"/>
    <property type="match status" value="1"/>
</dbReference>
<feature type="region of interest" description="Disordered" evidence="2">
    <location>
        <begin position="27"/>
        <end position="57"/>
    </location>
</feature>
<evidence type="ECO:0000259" key="3">
    <source>
        <dbReference type="Pfam" id="PF00172"/>
    </source>
</evidence>
<dbReference type="Pfam" id="PF11951">
    <property type="entry name" value="Fungal_trans_2"/>
    <property type="match status" value="1"/>
</dbReference>
<evidence type="ECO:0000313" key="5">
    <source>
        <dbReference type="Proteomes" id="UP001056012"/>
    </source>
</evidence>
<dbReference type="GO" id="GO:0008270">
    <property type="term" value="F:zinc ion binding"/>
    <property type="evidence" value="ECO:0007669"/>
    <property type="project" value="InterPro"/>
</dbReference>
<organism evidence="4 5">
    <name type="scientific">Curvularia clavata</name>
    <dbReference type="NCBI Taxonomy" id="95742"/>
    <lineage>
        <taxon>Eukaryota</taxon>
        <taxon>Fungi</taxon>
        <taxon>Dikarya</taxon>
        <taxon>Ascomycota</taxon>
        <taxon>Pezizomycotina</taxon>
        <taxon>Dothideomycetes</taxon>
        <taxon>Pleosporomycetidae</taxon>
        <taxon>Pleosporales</taxon>
        <taxon>Pleosporineae</taxon>
        <taxon>Pleosporaceae</taxon>
        <taxon>Curvularia</taxon>
    </lineage>
</organism>
<evidence type="ECO:0000256" key="1">
    <source>
        <dbReference type="ARBA" id="ARBA00023242"/>
    </source>
</evidence>
<dbReference type="GO" id="GO:0001228">
    <property type="term" value="F:DNA-binding transcription activator activity, RNA polymerase II-specific"/>
    <property type="evidence" value="ECO:0007669"/>
    <property type="project" value="TreeGrafter"/>
</dbReference>
<dbReference type="InterPro" id="IPR021858">
    <property type="entry name" value="Fun_TF"/>
</dbReference>
<dbReference type="OrthoDB" id="5386330at2759"/>
<dbReference type="PANTHER" id="PTHR47784:SF4">
    <property type="entry name" value="ZN(II)2CYS6 TRANSCRIPTION FACTOR (EUROFUNG)"/>
    <property type="match status" value="1"/>
</dbReference>
<evidence type="ECO:0000256" key="2">
    <source>
        <dbReference type="SAM" id="MobiDB-lite"/>
    </source>
</evidence>
<sequence>MAAYSCDEQKPSCANCVKQGADCEYRAPTSREASHTSPLPDGTPTLTSSDADSARTGVGAGTISEQQLLSESGPAPVNDNLARTDLTLNIPQLRLLQGSKLTALRSHYTTVTAKTLAAHTDAEDVYKITLPELAFSHPYLLHAILSLSALHLSRLARADSEAQSYLSQAEQYRSAALHGFQTTVHGIDDSNFKAVLLFTGILFPHACATWIALTNDLSFAFSNIISNLILTRRMRFMVTDFYTKMQESELARVVPLDVKNIDWYSATRPATTELVQLRKFAQIMHHVYPPDIIDAYSSACNLLERIFDAAAASPTPPSDGLLKTWIHLVSERYIELLAEKQPGSLIIFAHFAVLMHRAAECYWYMQGVAEQILRVAEYLVPVEWRTWLEWPREQIGLGEKE</sequence>
<dbReference type="VEuPathDB" id="FungiDB:yc1106_07481"/>
<accession>A0A9Q8ZDU8</accession>
<evidence type="ECO:0000313" key="4">
    <source>
        <dbReference type="EMBL" id="USP80207.1"/>
    </source>
</evidence>
<dbReference type="PANTHER" id="PTHR47784">
    <property type="entry name" value="STEROL UPTAKE CONTROL PROTEIN 2"/>
    <property type="match status" value="1"/>
</dbReference>
<gene>
    <name evidence="4" type="ORF">yc1106_07481</name>
</gene>
<dbReference type="CDD" id="cd00067">
    <property type="entry name" value="GAL4"/>
    <property type="match status" value="1"/>
</dbReference>
<name>A0A9Q8ZDU8_CURCL</name>
<reference evidence="4" key="1">
    <citation type="submission" date="2021-12" db="EMBL/GenBank/DDBJ databases">
        <title>Curvularia clavata genome.</title>
        <authorList>
            <person name="Cao Y."/>
        </authorList>
    </citation>
    <scope>NUCLEOTIDE SEQUENCE</scope>
    <source>
        <strain evidence="4">Yc1106</strain>
    </source>
</reference>
<keyword evidence="1" id="KW-0539">Nucleus</keyword>
<dbReference type="InterPro" id="IPR001138">
    <property type="entry name" value="Zn2Cys6_DnaBD"/>
</dbReference>
<protein>
    <recommendedName>
        <fullName evidence="3">Zn(2)-C6 fungal-type domain-containing protein</fullName>
    </recommendedName>
</protein>
<dbReference type="InterPro" id="IPR053157">
    <property type="entry name" value="Sterol_Uptake_Regulator"/>
</dbReference>
<dbReference type="EMBL" id="CP089278">
    <property type="protein sequence ID" value="USP80207.1"/>
    <property type="molecule type" value="Genomic_DNA"/>
</dbReference>
<dbReference type="Proteomes" id="UP001056012">
    <property type="component" value="Chromosome 5"/>
</dbReference>
<feature type="domain" description="Zn(2)-C6 fungal-type" evidence="3">
    <location>
        <begin position="6"/>
        <end position="31"/>
    </location>
</feature>
<dbReference type="Pfam" id="PF00172">
    <property type="entry name" value="Zn_clus"/>
    <property type="match status" value="1"/>
</dbReference>